<reference evidence="2 3" key="1">
    <citation type="submission" date="2017-02" db="EMBL/GenBank/DDBJ databases">
        <title>Whole genome sequencing of Metallibacterium scheffleri DSM 24874 (T).</title>
        <authorList>
            <person name="Kumar S."/>
            <person name="Patil P."/>
            <person name="Patil P.B."/>
        </authorList>
    </citation>
    <scope>NUCLEOTIDE SEQUENCE [LARGE SCALE GENOMIC DNA]</scope>
    <source>
        <strain evidence="2 3">DSM 24874</strain>
    </source>
</reference>
<accession>A0A4S3KR83</accession>
<dbReference type="Gene3D" id="2.60.260.40">
    <property type="entry name" value="q5lls5 like domains"/>
    <property type="match status" value="1"/>
</dbReference>
<protein>
    <recommendedName>
        <fullName evidence="1">Zinc finger CHCC-type domain-containing protein</fullName>
    </recommendedName>
</protein>
<sequence>MTTQKLDGAIDPVSGRPVGASERIREISWTDLPLGCPMPDRSLWDVHPRVYLPIHLSGRERCPYCSTLYVLRDPQPGDAVPAFANAQIEQCYQRALARSMRHASTPLPVTLTAPSAHSGRLS</sequence>
<feature type="domain" description="Zinc finger CHCC-type" evidence="1">
    <location>
        <begin position="47"/>
        <end position="69"/>
    </location>
</feature>
<dbReference type="RefSeq" id="WP_081127061.1">
    <property type="nucleotide sequence ID" value="NZ_LDOS01000002.1"/>
</dbReference>
<name>A0A4S3KR83_9GAMM</name>
<dbReference type="STRING" id="993689.GCA_002077135_01708"/>
<keyword evidence="3" id="KW-1185">Reference proteome</keyword>
<evidence type="ECO:0000313" key="3">
    <source>
        <dbReference type="Proteomes" id="UP000307749"/>
    </source>
</evidence>
<comment type="caution">
    <text evidence="2">The sequence shown here is derived from an EMBL/GenBank/DDBJ whole genome shotgun (WGS) entry which is preliminary data.</text>
</comment>
<evidence type="ECO:0000313" key="2">
    <source>
        <dbReference type="EMBL" id="THD11446.1"/>
    </source>
</evidence>
<organism evidence="2 3">
    <name type="scientific">Metallibacterium scheffleri</name>
    <dbReference type="NCBI Taxonomy" id="993689"/>
    <lineage>
        <taxon>Bacteria</taxon>
        <taxon>Pseudomonadati</taxon>
        <taxon>Pseudomonadota</taxon>
        <taxon>Gammaproteobacteria</taxon>
        <taxon>Lysobacterales</taxon>
        <taxon>Rhodanobacteraceae</taxon>
        <taxon>Metallibacterium</taxon>
    </lineage>
</organism>
<gene>
    <name evidence="2" type="ORF">B1806_03405</name>
</gene>
<evidence type="ECO:0000259" key="1">
    <source>
        <dbReference type="Pfam" id="PF10276"/>
    </source>
</evidence>
<dbReference type="EMBL" id="MWQO01000012">
    <property type="protein sequence ID" value="THD11446.1"/>
    <property type="molecule type" value="Genomic_DNA"/>
</dbReference>
<dbReference type="InterPro" id="IPR019401">
    <property type="entry name" value="Znf_CHCC"/>
</dbReference>
<dbReference type="Proteomes" id="UP000307749">
    <property type="component" value="Unassembled WGS sequence"/>
</dbReference>
<dbReference type="Pfam" id="PF10276">
    <property type="entry name" value="zf-CHCC"/>
    <property type="match status" value="1"/>
</dbReference>
<dbReference type="AlphaFoldDB" id="A0A4S3KR83"/>
<proteinExistence type="predicted"/>
<dbReference type="OrthoDB" id="9806844at2"/>